<organism evidence="4 5">
    <name type="scientific">Viridothelium virens</name>
    <name type="common">Speckled blister lichen</name>
    <name type="synonym">Trypethelium virens</name>
    <dbReference type="NCBI Taxonomy" id="1048519"/>
    <lineage>
        <taxon>Eukaryota</taxon>
        <taxon>Fungi</taxon>
        <taxon>Dikarya</taxon>
        <taxon>Ascomycota</taxon>
        <taxon>Pezizomycotina</taxon>
        <taxon>Dothideomycetes</taxon>
        <taxon>Dothideomycetes incertae sedis</taxon>
        <taxon>Trypetheliales</taxon>
        <taxon>Trypetheliaceae</taxon>
        <taxon>Viridothelium</taxon>
    </lineage>
</organism>
<dbReference type="PANTHER" id="PTHR42748:SF7">
    <property type="entry name" value="NMRA LIKE REDOX SENSOR 1-RELATED"/>
    <property type="match status" value="1"/>
</dbReference>
<dbReference type="InterPro" id="IPR036291">
    <property type="entry name" value="NAD(P)-bd_dom_sf"/>
</dbReference>
<dbReference type="OrthoDB" id="9997102at2759"/>
<dbReference type="InterPro" id="IPR008030">
    <property type="entry name" value="NmrA-like"/>
</dbReference>
<sequence length="312" mass="34372">MAPSNSNIRRCLVTGATGNQGSAVINALISSNATIPIQILALTRNVDSPQAKALAAKSDSVTVIKGDLSDCDAIFAQCGGPVQSVFSVQVNVFGSPQKNQEEVLLAKSLIDVAISNKVEHFVQASGDRGGPERSEWDATGVPHFATKFQIEKYLQEKATAAEMTWTVLRPVTFMENYTPDFHGRGFAAMWHGLGNKPLQFVAAKDIGIFAARAIQSPEDPRFRNKAVSIAGDELTQDEACKVFQKVYGTKMPMIFPFVGNIVQWKIPEVKAMFEWFKEMGYSANIDECKKFNEGMLDFEAWLKQESGFKGWF</sequence>
<evidence type="ECO:0000313" key="4">
    <source>
        <dbReference type="EMBL" id="KAF2240038.1"/>
    </source>
</evidence>
<reference evidence="4" key="1">
    <citation type="journal article" date="2020" name="Stud. Mycol.">
        <title>101 Dothideomycetes genomes: a test case for predicting lifestyles and emergence of pathogens.</title>
        <authorList>
            <person name="Haridas S."/>
            <person name="Albert R."/>
            <person name="Binder M."/>
            <person name="Bloem J."/>
            <person name="Labutti K."/>
            <person name="Salamov A."/>
            <person name="Andreopoulos B."/>
            <person name="Baker S."/>
            <person name="Barry K."/>
            <person name="Bills G."/>
            <person name="Bluhm B."/>
            <person name="Cannon C."/>
            <person name="Castanera R."/>
            <person name="Culley D."/>
            <person name="Daum C."/>
            <person name="Ezra D."/>
            <person name="Gonzalez J."/>
            <person name="Henrissat B."/>
            <person name="Kuo A."/>
            <person name="Liang C."/>
            <person name="Lipzen A."/>
            <person name="Lutzoni F."/>
            <person name="Magnuson J."/>
            <person name="Mondo S."/>
            <person name="Nolan M."/>
            <person name="Ohm R."/>
            <person name="Pangilinan J."/>
            <person name="Park H.-J."/>
            <person name="Ramirez L."/>
            <person name="Alfaro M."/>
            <person name="Sun H."/>
            <person name="Tritt A."/>
            <person name="Yoshinaga Y."/>
            <person name="Zwiers L.-H."/>
            <person name="Turgeon B."/>
            <person name="Goodwin S."/>
            <person name="Spatafora J."/>
            <person name="Crous P."/>
            <person name="Grigoriev I."/>
        </authorList>
    </citation>
    <scope>NUCLEOTIDE SEQUENCE</scope>
    <source>
        <strain evidence="4">Tuck. ex Michener</strain>
    </source>
</reference>
<keyword evidence="2" id="KW-0521">NADP</keyword>
<dbReference type="PANTHER" id="PTHR42748">
    <property type="entry name" value="NITROGEN METABOLITE REPRESSION PROTEIN NMRA FAMILY MEMBER"/>
    <property type="match status" value="1"/>
</dbReference>
<evidence type="ECO:0000256" key="1">
    <source>
        <dbReference type="ARBA" id="ARBA00006328"/>
    </source>
</evidence>
<protein>
    <submittedName>
        <fullName evidence="4">NAD(P)-binding protein</fullName>
    </submittedName>
</protein>
<comment type="similarity">
    <text evidence="1">Belongs to the NmrA-type oxidoreductase family.</text>
</comment>
<dbReference type="EMBL" id="ML991771">
    <property type="protein sequence ID" value="KAF2240038.1"/>
    <property type="molecule type" value="Genomic_DNA"/>
</dbReference>
<dbReference type="GO" id="GO:0005634">
    <property type="term" value="C:nucleus"/>
    <property type="evidence" value="ECO:0007669"/>
    <property type="project" value="TreeGrafter"/>
</dbReference>
<dbReference type="Proteomes" id="UP000800092">
    <property type="component" value="Unassembled WGS sequence"/>
</dbReference>
<proteinExistence type="inferred from homology"/>
<evidence type="ECO:0000259" key="3">
    <source>
        <dbReference type="Pfam" id="PF05368"/>
    </source>
</evidence>
<dbReference type="SUPFAM" id="SSF51735">
    <property type="entry name" value="NAD(P)-binding Rossmann-fold domains"/>
    <property type="match status" value="1"/>
</dbReference>
<keyword evidence="5" id="KW-1185">Reference proteome</keyword>
<dbReference type="Gene3D" id="3.90.25.10">
    <property type="entry name" value="UDP-galactose 4-epimerase, domain 1"/>
    <property type="match status" value="1"/>
</dbReference>
<dbReference type="Gene3D" id="3.40.50.720">
    <property type="entry name" value="NAD(P)-binding Rossmann-like Domain"/>
    <property type="match status" value="1"/>
</dbReference>
<evidence type="ECO:0000256" key="2">
    <source>
        <dbReference type="ARBA" id="ARBA00022857"/>
    </source>
</evidence>
<dbReference type="AlphaFoldDB" id="A0A6A6HQH1"/>
<name>A0A6A6HQH1_VIRVR</name>
<accession>A0A6A6HQH1</accession>
<evidence type="ECO:0000313" key="5">
    <source>
        <dbReference type="Proteomes" id="UP000800092"/>
    </source>
</evidence>
<feature type="domain" description="NmrA-like" evidence="3">
    <location>
        <begin position="11"/>
        <end position="301"/>
    </location>
</feature>
<dbReference type="InterPro" id="IPR051164">
    <property type="entry name" value="NmrA-like_oxidored"/>
</dbReference>
<gene>
    <name evidence="4" type="ORF">EV356DRAFT_511332</name>
</gene>
<dbReference type="Pfam" id="PF05368">
    <property type="entry name" value="NmrA"/>
    <property type="match status" value="1"/>
</dbReference>